<feature type="disulfide bond" evidence="16">
    <location>
        <begin position="1527"/>
        <end position="1591"/>
    </location>
</feature>
<dbReference type="PROSITE" id="PS01209">
    <property type="entry name" value="LDLRA_1"/>
    <property type="match status" value="2"/>
</dbReference>
<dbReference type="InterPro" id="IPR016187">
    <property type="entry name" value="CTDL_fold"/>
</dbReference>
<evidence type="ECO:0000256" key="19">
    <source>
        <dbReference type="SAM" id="SignalP"/>
    </source>
</evidence>
<dbReference type="SMART" id="SM00494">
    <property type="entry name" value="ChtBD2"/>
    <property type="match status" value="3"/>
</dbReference>
<evidence type="ECO:0000256" key="14">
    <source>
        <dbReference type="PROSITE-ProRule" id="PRU00121"/>
    </source>
</evidence>
<dbReference type="GO" id="GO:0005576">
    <property type="term" value="C:extracellular region"/>
    <property type="evidence" value="ECO:0007669"/>
    <property type="project" value="InterPro"/>
</dbReference>
<dbReference type="CDD" id="cd00108">
    <property type="entry name" value="KR"/>
    <property type="match status" value="1"/>
</dbReference>
<evidence type="ECO:0000256" key="4">
    <source>
        <dbReference type="ARBA" id="ARBA00022729"/>
    </source>
</evidence>
<evidence type="ECO:0000259" key="21">
    <source>
        <dbReference type="PROSITE" id="PS50070"/>
    </source>
</evidence>
<evidence type="ECO:0000256" key="3">
    <source>
        <dbReference type="ARBA" id="ARBA00022670"/>
    </source>
</evidence>
<feature type="compositionally biased region" description="Polar residues" evidence="18">
    <location>
        <begin position="614"/>
        <end position="631"/>
    </location>
</feature>
<dbReference type="InterPro" id="IPR013806">
    <property type="entry name" value="Kringle-like"/>
</dbReference>
<dbReference type="SUPFAM" id="SSF56436">
    <property type="entry name" value="C-type lectin-like"/>
    <property type="match status" value="1"/>
</dbReference>
<dbReference type="SMART" id="SM00202">
    <property type="entry name" value="SR"/>
    <property type="match status" value="3"/>
</dbReference>
<dbReference type="GO" id="GO:0006508">
    <property type="term" value="P:proteolysis"/>
    <property type="evidence" value="ECO:0007669"/>
    <property type="project" value="UniProtKB-KW"/>
</dbReference>
<dbReference type="Gene3D" id="3.10.100.10">
    <property type="entry name" value="Mannose-Binding Protein A, subunit A"/>
    <property type="match status" value="1"/>
</dbReference>
<evidence type="ECO:0000256" key="8">
    <source>
        <dbReference type="ARBA" id="ARBA00022825"/>
    </source>
</evidence>
<evidence type="ECO:0000256" key="13">
    <source>
        <dbReference type="ARBA" id="ARBA00066707"/>
    </source>
</evidence>
<feature type="domain" description="SRCR" evidence="23">
    <location>
        <begin position="821"/>
        <end position="925"/>
    </location>
</feature>
<comment type="caution">
    <text evidence="16">Lacks conserved residue(s) required for the propagation of feature annotation.</text>
</comment>
<feature type="domain" description="Chitin-binding type-2" evidence="24">
    <location>
        <begin position="208"/>
        <end position="265"/>
    </location>
</feature>
<evidence type="ECO:0000256" key="2">
    <source>
        <dbReference type="ARBA" id="ARBA00022659"/>
    </source>
</evidence>
<dbReference type="EMBL" id="JAWNGG020000085">
    <property type="protein sequence ID" value="KAK9302982.1"/>
    <property type="molecule type" value="Genomic_DNA"/>
</dbReference>
<evidence type="ECO:0000313" key="27">
    <source>
        <dbReference type="Proteomes" id="UP001432146"/>
    </source>
</evidence>
<evidence type="ECO:0000256" key="10">
    <source>
        <dbReference type="ARBA" id="ARBA00023170"/>
    </source>
</evidence>
<comment type="caution">
    <text evidence="26">The sequence shown here is derived from an EMBL/GenBank/DDBJ whole genome shotgun (WGS) entry which is preliminary data.</text>
</comment>
<keyword evidence="8 17" id="KW-0720">Serine protease</keyword>
<feature type="domain" description="Chitin-binding type-2" evidence="24">
    <location>
        <begin position="302"/>
        <end position="359"/>
    </location>
</feature>
<dbReference type="PRINTS" id="PR00018">
    <property type="entry name" value="KRINGLE"/>
</dbReference>
<dbReference type="SUPFAM" id="SSF57625">
    <property type="entry name" value="Invertebrate chitin-binding proteins"/>
    <property type="match status" value="3"/>
</dbReference>
<evidence type="ECO:0000256" key="17">
    <source>
        <dbReference type="RuleBase" id="RU363034"/>
    </source>
</evidence>
<dbReference type="InterPro" id="IPR009003">
    <property type="entry name" value="Peptidase_S1_PA"/>
</dbReference>
<accession>A0AAW1A1E0</accession>
<dbReference type="SMART" id="SM00192">
    <property type="entry name" value="LDLa"/>
    <property type="match status" value="3"/>
</dbReference>
<feature type="domain" description="SRCR" evidence="23">
    <location>
        <begin position="1502"/>
        <end position="1602"/>
    </location>
</feature>
<dbReference type="FunFam" id="3.10.250.10:FF:000026">
    <property type="entry name" value="Tequila, isoform D"/>
    <property type="match status" value="1"/>
</dbReference>
<feature type="compositionally biased region" description="Basic residues" evidence="18">
    <location>
        <begin position="591"/>
        <end position="604"/>
    </location>
</feature>
<dbReference type="SMART" id="SM00473">
    <property type="entry name" value="PAN_AP"/>
    <property type="match status" value="1"/>
</dbReference>
<dbReference type="Pfam" id="PF00057">
    <property type="entry name" value="Ldl_recept_a"/>
    <property type="match status" value="3"/>
</dbReference>
<dbReference type="InterPro" id="IPR023415">
    <property type="entry name" value="LDLR_class-A_CS"/>
</dbReference>
<feature type="domain" description="Kringle" evidence="21">
    <location>
        <begin position="1093"/>
        <end position="1175"/>
    </location>
</feature>
<dbReference type="SUPFAM" id="SSF57440">
    <property type="entry name" value="Kringle-like"/>
    <property type="match status" value="1"/>
</dbReference>
<dbReference type="EC" id="3.4.21.84" evidence="13"/>
<dbReference type="Pfam" id="PF00051">
    <property type="entry name" value="Kringle"/>
    <property type="match status" value="1"/>
</dbReference>
<dbReference type="GO" id="GO:0016020">
    <property type="term" value="C:membrane"/>
    <property type="evidence" value="ECO:0007669"/>
    <property type="project" value="InterPro"/>
</dbReference>
<feature type="disulfide bond" evidence="15">
    <location>
        <begin position="1208"/>
        <end position="1223"/>
    </location>
</feature>
<dbReference type="PRINTS" id="PR00258">
    <property type="entry name" value="SPERACTRCPTR"/>
</dbReference>
<evidence type="ECO:0000259" key="24">
    <source>
        <dbReference type="PROSITE" id="PS50940"/>
    </source>
</evidence>
<dbReference type="InterPro" id="IPR018114">
    <property type="entry name" value="TRYPSIN_HIS"/>
</dbReference>
<dbReference type="FunFam" id="3.10.250.10:FF:000007">
    <property type="entry name" value="Soluble scavenger receptor cysteine-rich domain-containing protein SSC5D"/>
    <property type="match status" value="1"/>
</dbReference>
<feature type="disulfide bond" evidence="15">
    <location>
        <begin position="1196"/>
        <end position="1214"/>
    </location>
</feature>
<evidence type="ECO:0000259" key="25">
    <source>
        <dbReference type="PROSITE" id="PS50948"/>
    </source>
</evidence>
<dbReference type="SUPFAM" id="SSF57414">
    <property type="entry name" value="Hairpin loop containing domain-like"/>
    <property type="match status" value="1"/>
</dbReference>
<dbReference type="PROSITE" id="PS50041">
    <property type="entry name" value="C_TYPE_LECTIN_2"/>
    <property type="match status" value="1"/>
</dbReference>
<dbReference type="PROSITE" id="PS00134">
    <property type="entry name" value="TRYPSIN_HIS"/>
    <property type="match status" value="1"/>
</dbReference>
<dbReference type="SUPFAM" id="SSF57424">
    <property type="entry name" value="LDL receptor-like module"/>
    <property type="match status" value="3"/>
</dbReference>
<dbReference type="InterPro" id="IPR002557">
    <property type="entry name" value="Chitin-bd_dom"/>
</dbReference>
<dbReference type="CDD" id="cd01099">
    <property type="entry name" value="PAN_AP_HGF"/>
    <property type="match status" value="1"/>
</dbReference>
<dbReference type="InterPro" id="IPR001254">
    <property type="entry name" value="Trypsin_dom"/>
</dbReference>
<dbReference type="SMART" id="SM00130">
    <property type="entry name" value="KR"/>
    <property type="match status" value="1"/>
</dbReference>
<evidence type="ECO:0000259" key="22">
    <source>
        <dbReference type="PROSITE" id="PS50240"/>
    </source>
</evidence>
<evidence type="ECO:0000256" key="11">
    <source>
        <dbReference type="ARBA" id="ARBA00023180"/>
    </source>
</evidence>
<dbReference type="PROSITE" id="PS50287">
    <property type="entry name" value="SRCR_2"/>
    <property type="match status" value="3"/>
</dbReference>
<sequence>MMSRYTDRFLVFTLAFLCLVVALAHAIYDPREVTTKPPKQREPVLPWYTPGRVDSSEDLSRSPKWQLDPDSPRKPIVIDAESKLKWSAWKRNQGSDIEQRTEILSGDSRNTTDFDQHAGSSLEYSGVPLEQQEDKGLPPSPDGFQKQKDKEKKQDASKGTNSQTVMKDDDQDDFYEGVPLDSKKSRKEKIYQSTKQKLTVARYDDERGVQCPEFDSTGQFVYPPDCQFFVNCWKGRAFVQPCAPGTLFNPDTLECDFPHKVKCYGREVADFPSDKHLDSSENREPLLSGSHQGYMEHGRPQEPRCPPHITGLIAHPSNCTKFLQCANGGTYIMDCAPGTVFNPSISVCDWPHNVRGCEDAVKSKEEVTTPLVPPDYYEDYGNLHHGKLQYSKPEQPRKVACPVGYTGLLPHPDTCKKFLQCESGGTFVMDCGPGTAFNPAISVCDWPYNVPSCNEDKPSRTQHPLASSTTATNKPWPSYHGSTDTRTWQHTHQHNHTSQGRYRPGYTRDHPNHPVTTGRPGTDWDSLRSTWIPSWKPNAWTTATPPYSQGWQSTNTNPHHGPSNEQHRHYDHDRWDHASGSGREHPQWHQNRYHHHYHRHHHYPHGPVRDSGENTETQQPVAPQTPASQGTETGGWHSSHGYQHEHRHYHYGGHSRPETVPSYPWDAVNSGQQTQQPVFDQTGDKPPTRRFDYPSNRDSTFEDGRANQGRELTPNRQEYGRTGPAFSAETGSDVYQSFGSGDSRFHVQNRTSWQPVPTGNSFAPGGWSQQGPEQAPNQNQDRNRQWDQEEPPFPSYYIPSVVDVDYSRKIASPTPISGQVIRLRGGSGPYVGYVEVQGTNPGWGIVCDSKYSWTLKEAHVVCRQLGYPSGAEAAWQGRDSRNGVPTWIAANSVSCQDRESKFQLCKFTHDQQCRVERDAVGVRCVQNRVAHCRKDETAHEGQCYHIAESENDLNHQEALDYCTRRQSRLLDITSQAENDFISEWVLQTRPEIASIMTSGVGFTTMNRTLWLWEDSSRAKFRFTKWWPGWMGDKKHPPIVDFRLACIVMKRKFPCHDRPDSICVADYFFWDAEDCAASGKGHSFICKRPYDDIGCIYGKGSQYAGTANVTASGKECLSWGDPKVAHSLEIHVLNRDVREKLKTHNYCRNPNSNRENKPWCFTGPRGEKERCDIPPCGNLGSPRSVSMGQCMPRHFECSPGECIPSTWVCDGEEDCTDGRDERSCVSYMDLYQKYSRHKLEGYDVQKWLHTSLKTCALRCKEADFTCRSFSHKADENICFLSDSNVGMTGSLKPNKEYDYYEMKDRSVDCKGMYVCENRKCINQSQVCNGKNDCNDRSDETICTVENLDYDIRLAGTENDYQGRVEVKILGVWGQVCDDGFGMIDADVICKELGFVLGALEVTPGGFFGNMDPPTRFMVDQLKCRGNETSLRECDFDGWGVHNCQPEEAVGVVCKTAVNTCQDGHWKCDKSPACIPTAFICDEVVDCPDGSDENSEHCDAPFEIRLVNGSSPLEGRVEVRHHGIWGTVCDDDFSVAAATVICRSLGYGGSATPKKDGYFGPGEGPIWLDEVFCHGNETQLYRCDHNHWGQHNCNHDEDAGVICTPGDVNDSELHLETVLRLPEKDINDILPANCGRRFKDFNEDEDLIFEKVVRGNVASKGSYPWQASIRVRGHSRSNHWCGAVIVSPLHVLTAAHCLEGYNKGTYFVRAGDYNTEVEEGTEIDADIEDYYIHEEFRKGHRMNNDIALVLLKRRGIPLGKDVMPICLPSEQAEYPPGLNCTISGFGSIETGKSTHSKDLRYGWIPLLDQSVCRAGHVYGEGAISDGMVCAGYLDEGIDTCDGDSGGPLVCLHNGAFTLYGLTSWGQHCGKANKPGVYVRVSHYRQWIDRKIKDSLAGR</sequence>
<dbReference type="PROSITE" id="PS50948">
    <property type="entry name" value="PAN"/>
    <property type="match status" value="1"/>
</dbReference>
<keyword evidence="10" id="KW-0675">Receptor</keyword>
<feature type="disulfide bond" evidence="15">
    <location>
        <begin position="1326"/>
        <end position="1341"/>
    </location>
</feature>
<evidence type="ECO:0000256" key="12">
    <source>
        <dbReference type="ARBA" id="ARBA00052079"/>
    </source>
</evidence>
<feature type="signal peptide" evidence="19">
    <location>
        <begin position="1"/>
        <end position="26"/>
    </location>
</feature>
<protein>
    <recommendedName>
        <fullName evidence="13">limulus clotting factor C</fullName>
        <ecNumber evidence="13">3.4.21.84</ecNumber>
    </recommendedName>
</protein>
<dbReference type="FunFam" id="2.40.10.10:FF:000120">
    <property type="entry name" value="Putative serine protease"/>
    <property type="match status" value="1"/>
</dbReference>
<keyword evidence="1 14" id="KW-0420">Kringle</keyword>
<feature type="region of interest" description="Disordered" evidence="18">
    <location>
        <begin position="455"/>
        <end position="525"/>
    </location>
</feature>
<feature type="region of interest" description="Disordered" evidence="18">
    <location>
        <begin position="34"/>
        <end position="74"/>
    </location>
</feature>
<keyword evidence="5" id="KW-0677">Repeat</keyword>
<dbReference type="InterPro" id="IPR043504">
    <property type="entry name" value="Peptidase_S1_PA_chymotrypsin"/>
</dbReference>
<evidence type="ECO:0000256" key="9">
    <source>
        <dbReference type="ARBA" id="ARBA00023157"/>
    </source>
</evidence>
<dbReference type="SUPFAM" id="SSF56487">
    <property type="entry name" value="SRCR-like"/>
    <property type="match status" value="3"/>
</dbReference>
<feature type="compositionally biased region" description="Basic and acidic residues" evidence="18">
    <location>
        <begin position="682"/>
        <end position="692"/>
    </location>
</feature>
<keyword evidence="9 16" id="KW-1015">Disulfide bond</keyword>
<feature type="domain" description="Chitin-binding type-2" evidence="24">
    <location>
        <begin position="398"/>
        <end position="455"/>
    </location>
</feature>
<feature type="domain" description="C-type lectin" evidence="20">
    <location>
        <begin position="939"/>
        <end position="1074"/>
    </location>
</feature>
<feature type="disulfide bond" evidence="16">
    <location>
        <begin position="895"/>
        <end position="905"/>
    </location>
</feature>
<feature type="compositionally biased region" description="Basic and acidic residues" evidence="18">
    <location>
        <begin position="274"/>
        <end position="284"/>
    </location>
</feature>
<evidence type="ECO:0000256" key="6">
    <source>
        <dbReference type="ARBA" id="ARBA00022801"/>
    </source>
</evidence>
<dbReference type="InterPro" id="IPR036772">
    <property type="entry name" value="SRCR-like_dom_sf"/>
</dbReference>
<evidence type="ECO:0000313" key="26">
    <source>
        <dbReference type="EMBL" id="KAK9302982.1"/>
    </source>
</evidence>
<feature type="disulfide bond" evidence="15">
    <location>
        <begin position="1314"/>
        <end position="1332"/>
    </location>
</feature>
<dbReference type="Gene3D" id="2.170.140.10">
    <property type="entry name" value="Chitin binding domain"/>
    <property type="match status" value="3"/>
</dbReference>
<organism evidence="26 27">
    <name type="scientific">Tetragonisca angustula</name>
    <dbReference type="NCBI Taxonomy" id="166442"/>
    <lineage>
        <taxon>Eukaryota</taxon>
        <taxon>Metazoa</taxon>
        <taxon>Ecdysozoa</taxon>
        <taxon>Arthropoda</taxon>
        <taxon>Hexapoda</taxon>
        <taxon>Insecta</taxon>
        <taxon>Pterygota</taxon>
        <taxon>Neoptera</taxon>
        <taxon>Endopterygota</taxon>
        <taxon>Hymenoptera</taxon>
        <taxon>Apocrita</taxon>
        <taxon>Aculeata</taxon>
        <taxon>Apoidea</taxon>
        <taxon>Anthophila</taxon>
        <taxon>Apidae</taxon>
        <taxon>Tetragonisca</taxon>
    </lineage>
</organism>
<feature type="compositionally biased region" description="Polar residues" evidence="18">
    <location>
        <begin position="461"/>
        <end position="488"/>
    </location>
</feature>
<evidence type="ECO:0000256" key="15">
    <source>
        <dbReference type="PROSITE-ProRule" id="PRU00124"/>
    </source>
</evidence>
<feature type="compositionally biased region" description="Polar residues" evidence="18">
    <location>
        <begin position="729"/>
        <end position="776"/>
    </location>
</feature>
<dbReference type="PROSITE" id="PS50240">
    <property type="entry name" value="TRYPSIN_DOM"/>
    <property type="match status" value="1"/>
</dbReference>
<dbReference type="InterPro" id="IPR001304">
    <property type="entry name" value="C-type_lectin-like"/>
</dbReference>
<feature type="region of interest" description="Disordered" evidence="18">
    <location>
        <begin position="274"/>
        <end position="301"/>
    </location>
</feature>
<feature type="disulfide bond" evidence="16">
    <location>
        <begin position="1571"/>
        <end position="1581"/>
    </location>
</feature>
<dbReference type="InterPro" id="IPR033116">
    <property type="entry name" value="TRYPSIN_SER"/>
</dbReference>
<dbReference type="InterPro" id="IPR036055">
    <property type="entry name" value="LDL_receptor-like_sf"/>
</dbReference>
<dbReference type="PROSITE" id="PS50068">
    <property type="entry name" value="LDLRA_2"/>
    <property type="match status" value="3"/>
</dbReference>
<dbReference type="Gene3D" id="3.10.250.10">
    <property type="entry name" value="SRCR-like domain"/>
    <property type="match status" value="3"/>
</dbReference>
<dbReference type="CDD" id="cd00112">
    <property type="entry name" value="LDLa"/>
    <property type="match status" value="3"/>
</dbReference>
<keyword evidence="7" id="KW-0353">Hemolymph clotting</keyword>
<dbReference type="Pfam" id="PF01607">
    <property type="entry name" value="CBM_14"/>
    <property type="match status" value="3"/>
</dbReference>
<dbReference type="CDD" id="cd00190">
    <property type="entry name" value="Tryp_SPc"/>
    <property type="match status" value="1"/>
</dbReference>
<feature type="region of interest" description="Disordered" evidence="18">
    <location>
        <begin position="543"/>
        <end position="793"/>
    </location>
</feature>
<feature type="region of interest" description="Disordered" evidence="18">
    <location>
        <begin position="97"/>
        <end position="179"/>
    </location>
</feature>
<dbReference type="CDD" id="cd00037">
    <property type="entry name" value="CLECT"/>
    <property type="match status" value="1"/>
</dbReference>
<feature type="domain" description="Peptidase S1" evidence="22">
    <location>
        <begin position="1650"/>
        <end position="1890"/>
    </location>
</feature>
<dbReference type="PANTHER" id="PTHR48071">
    <property type="entry name" value="SRCR DOMAIN-CONTAINING PROTEIN"/>
    <property type="match status" value="1"/>
</dbReference>
<evidence type="ECO:0000259" key="23">
    <source>
        <dbReference type="PROSITE" id="PS50287"/>
    </source>
</evidence>
<keyword evidence="6 17" id="KW-0378">Hydrolase</keyword>
<dbReference type="GO" id="GO:0004252">
    <property type="term" value="F:serine-type endopeptidase activity"/>
    <property type="evidence" value="ECO:0007669"/>
    <property type="project" value="InterPro"/>
</dbReference>
<dbReference type="InterPro" id="IPR001190">
    <property type="entry name" value="SRCR"/>
</dbReference>
<dbReference type="Pfam" id="PF00024">
    <property type="entry name" value="PAN_1"/>
    <property type="match status" value="1"/>
</dbReference>
<feature type="compositionally biased region" description="Basic and acidic residues" evidence="18">
    <location>
        <begin position="145"/>
        <end position="156"/>
    </location>
</feature>
<keyword evidence="2" id="KW-0768">Sushi</keyword>
<name>A0AAW1A1E0_9HYME</name>
<dbReference type="GO" id="GO:0008061">
    <property type="term" value="F:chitin binding"/>
    <property type="evidence" value="ECO:0007669"/>
    <property type="project" value="InterPro"/>
</dbReference>
<proteinExistence type="predicted"/>
<evidence type="ECO:0000256" key="7">
    <source>
        <dbReference type="ARBA" id="ARBA00022820"/>
    </source>
</evidence>
<dbReference type="Gene3D" id="2.40.20.10">
    <property type="entry name" value="Plasminogen Kringle 4"/>
    <property type="match status" value="1"/>
</dbReference>
<dbReference type="SUPFAM" id="SSF50494">
    <property type="entry name" value="Trypsin-like serine proteases"/>
    <property type="match status" value="1"/>
</dbReference>
<keyword evidence="27" id="KW-1185">Reference proteome</keyword>
<dbReference type="InterPro" id="IPR003609">
    <property type="entry name" value="Pan_app"/>
</dbReference>
<feature type="disulfide bond" evidence="16">
    <location>
        <begin position="1540"/>
        <end position="1601"/>
    </location>
</feature>
<evidence type="ECO:0000256" key="18">
    <source>
        <dbReference type="SAM" id="MobiDB-lite"/>
    </source>
</evidence>
<dbReference type="PROSITE" id="PS50940">
    <property type="entry name" value="CHIT_BIND_II"/>
    <property type="match status" value="3"/>
</dbReference>
<feature type="chain" id="PRO_5043665295" description="limulus clotting factor C" evidence="19">
    <location>
        <begin position="27"/>
        <end position="1896"/>
    </location>
</feature>
<dbReference type="PROSITE" id="PS00135">
    <property type="entry name" value="TRYPSIN_SER"/>
    <property type="match status" value="1"/>
</dbReference>
<comment type="catalytic activity">
    <reaction evidence="12">
        <text>Selective cleavage of 103-Arg-|-Ser-104 and 124-Ile-|-Ile-125 bonds in Limulus clotting factor B to form activated factor B. Cleavage of -Pro-Arg-|-Xaa- bonds in synthetic substrates.</text>
        <dbReference type="EC" id="3.4.21.84"/>
    </reaction>
</comment>
<feature type="compositionally biased region" description="Polar residues" evidence="18">
    <location>
        <begin position="669"/>
        <end position="679"/>
    </location>
</feature>
<keyword evidence="4 19" id="KW-0732">Signal</keyword>
<keyword evidence="11" id="KW-0325">Glycoprotein</keyword>
<feature type="compositionally biased region" description="Basic and acidic residues" evidence="18">
    <location>
        <begin position="565"/>
        <end position="587"/>
    </location>
</feature>
<dbReference type="Pfam" id="PF00530">
    <property type="entry name" value="SRCR"/>
    <property type="match status" value="3"/>
</dbReference>
<feature type="domain" description="SRCR" evidence="23">
    <location>
        <begin position="1350"/>
        <end position="1453"/>
    </location>
</feature>
<feature type="disulfide bond" evidence="15">
    <location>
        <begin position="1189"/>
        <end position="1201"/>
    </location>
</feature>
<dbReference type="Gene3D" id="2.40.10.10">
    <property type="entry name" value="Trypsin-like serine proteases"/>
    <property type="match status" value="1"/>
</dbReference>
<dbReference type="PANTHER" id="PTHR48071:SF16">
    <property type="entry name" value="MACROPHAGE SCAVENGER RECEPTOR TYPES I AND II"/>
    <property type="match status" value="1"/>
</dbReference>
<dbReference type="SMART" id="SM00020">
    <property type="entry name" value="Tryp_SPc"/>
    <property type="match status" value="1"/>
</dbReference>
<dbReference type="InterPro" id="IPR000001">
    <property type="entry name" value="Kringle"/>
</dbReference>
<dbReference type="InterPro" id="IPR002172">
    <property type="entry name" value="LDrepeatLR_classA_rpt"/>
</dbReference>
<feature type="domain" description="Apple" evidence="25">
    <location>
        <begin position="1223"/>
        <end position="1303"/>
    </location>
</feature>
<evidence type="ECO:0000256" key="1">
    <source>
        <dbReference type="ARBA" id="ARBA00022572"/>
    </source>
</evidence>
<feature type="compositionally biased region" description="Polar residues" evidence="18">
    <location>
        <begin position="543"/>
        <end position="558"/>
    </location>
</feature>
<evidence type="ECO:0000256" key="16">
    <source>
        <dbReference type="PROSITE-ProRule" id="PRU00196"/>
    </source>
</evidence>
<dbReference type="Pfam" id="PF00089">
    <property type="entry name" value="Trypsin"/>
    <property type="match status" value="1"/>
</dbReference>
<evidence type="ECO:0000259" key="20">
    <source>
        <dbReference type="PROSITE" id="PS50041"/>
    </source>
</evidence>
<dbReference type="GO" id="GO:0042381">
    <property type="term" value="P:hemolymph coagulation"/>
    <property type="evidence" value="ECO:0007669"/>
    <property type="project" value="UniProtKB-KW"/>
</dbReference>
<dbReference type="InterPro" id="IPR016186">
    <property type="entry name" value="C-type_lectin-like/link_sf"/>
</dbReference>
<dbReference type="InterPro" id="IPR038178">
    <property type="entry name" value="Kringle_sf"/>
</dbReference>
<reference evidence="26 27" key="1">
    <citation type="submission" date="2024-05" db="EMBL/GenBank/DDBJ databases">
        <title>The nuclear and mitochondrial genome assemblies of Tetragonisca angustula (Apidae: Meliponini), a tiny yet remarkable pollinator in the Neotropics.</title>
        <authorList>
            <person name="Ferrari R."/>
            <person name="Ricardo P.C."/>
            <person name="Dias F.C."/>
            <person name="Araujo N.S."/>
            <person name="Soares D.O."/>
            <person name="Zhou Q.-S."/>
            <person name="Zhu C.-D."/>
            <person name="Coutinho L."/>
            <person name="Airas M.C."/>
            <person name="Batista T.M."/>
        </authorList>
    </citation>
    <scope>NUCLEOTIDE SEQUENCE [LARGE SCALE GENOMIC DNA]</scope>
    <source>
        <strain evidence="26">ASF017062</strain>
        <tissue evidence="26">Abdomen</tissue>
    </source>
</reference>
<feature type="disulfide bond" evidence="16">
    <location>
        <begin position="1422"/>
        <end position="1432"/>
    </location>
</feature>
<dbReference type="PRINTS" id="PR00261">
    <property type="entry name" value="LDLRECEPTOR"/>
</dbReference>
<evidence type="ECO:0000256" key="5">
    <source>
        <dbReference type="ARBA" id="ARBA00022737"/>
    </source>
</evidence>
<dbReference type="SMART" id="SM00034">
    <property type="entry name" value="CLECT"/>
    <property type="match status" value="1"/>
</dbReference>
<keyword evidence="3 17" id="KW-0645">Protease</keyword>
<gene>
    <name evidence="26" type="ORF">QLX08_005162</name>
</gene>
<dbReference type="Gene3D" id="3.50.4.10">
    <property type="entry name" value="Hepatocyte Growth Factor"/>
    <property type="match status" value="1"/>
</dbReference>
<dbReference type="Gene3D" id="4.10.400.10">
    <property type="entry name" value="Low-density Lipoprotein Receptor"/>
    <property type="match status" value="3"/>
</dbReference>
<dbReference type="Proteomes" id="UP001432146">
    <property type="component" value="Unassembled WGS sequence"/>
</dbReference>
<dbReference type="PROSITE" id="PS50070">
    <property type="entry name" value="KRINGLE_2"/>
    <property type="match status" value="1"/>
</dbReference>
<dbReference type="InterPro" id="IPR036508">
    <property type="entry name" value="Chitin-bd_dom_sf"/>
</dbReference>
<dbReference type="PROSITE" id="PS00420">
    <property type="entry name" value="SRCR_1"/>
    <property type="match status" value="1"/>
</dbReference>